<protein>
    <submittedName>
        <fullName evidence="1">Uncharacterized protein</fullName>
    </submittedName>
</protein>
<evidence type="ECO:0000313" key="1">
    <source>
        <dbReference type="EMBL" id="QHT31524.1"/>
    </source>
</evidence>
<name>A0A6C0EQQ6_9ZZZZ</name>
<proteinExistence type="predicted"/>
<sequence>MSFTRFHDDPHRIKKQSEISSFAGRYRLNTPGPGANLPFFSDPQVRLEKWGANTMTNTVNLESDLRGLSRKLNRDLIDENSYKKYAAPTTSNSYNNAPEFVEESRASHPAWMYRDLEHKRWEKPWLNPLANLEKGFQSNIQTRILEKDNFIPIIPVVQGTDDYYLSGRSICLGGKNGNSDCLPIR</sequence>
<accession>A0A6C0EQQ6</accession>
<dbReference type="EMBL" id="MN738924">
    <property type="protein sequence ID" value="QHT31524.1"/>
    <property type="molecule type" value="Genomic_DNA"/>
</dbReference>
<dbReference type="AlphaFoldDB" id="A0A6C0EQQ6"/>
<organism evidence="1">
    <name type="scientific">viral metagenome</name>
    <dbReference type="NCBI Taxonomy" id="1070528"/>
    <lineage>
        <taxon>unclassified sequences</taxon>
        <taxon>metagenomes</taxon>
        <taxon>organismal metagenomes</taxon>
    </lineage>
</organism>
<reference evidence="1" key="1">
    <citation type="journal article" date="2020" name="Nature">
        <title>Giant virus diversity and host interactions through global metagenomics.</title>
        <authorList>
            <person name="Schulz F."/>
            <person name="Roux S."/>
            <person name="Paez-Espino D."/>
            <person name="Jungbluth S."/>
            <person name="Walsh D.A."/>
            <person name="Denef V.J."/>
            <person name="McMahon K.D."/>
            <person name="Konstantinidis K.T."/>
            <person name="Eloe-Fadrosh E.A."/>
            <person name="Kyrpides N.C."/>
            <person name="Woyke T."/>
        </authorList>
    </citation>
    <scope>NUCLEOTIDE SEQUENCE</scope>
    <source>
        <strain evidence="1">GVMAG-M-3300009155-48</strain>
    </source>
</reference>